<proteinExistence type="predicted"/>
<name>A0A0U1LMN5_TALIS</name>
<dbReference type="AlphaFoldDB" id="A0A0U1LMN5"/>
<organism evidence="1 2">
    <name type="scientific">Talaromyces islandicus</name>
    <name type="common">Penicillium islandicum</name>
    <dbReference type="NCBI Taxonomy" id="28573"/>
    <lineage>
        <taxon>Eukaryota</taxon>
        <taxon>Fungi</taxon>
        <taxon>Dikarya</taxon>
        <taxon>Ascomycota</taxon>
        <taxon>Pezizomycotina</taxon>
        <taxon>Eurotiomycetes</taxon>
        <taxon>Eurotiomycetidae</taxon>
        <taxon>Eurotiales</taxon>
        <taxon>Trichocomaceae</taxon>
        <taxon>Talaromyces</taxon>
        <taxon>Talaromyces sect. Islandici</taxon>
    </lineage>
</organism>
<reference evidence="1 2" key="1">
    <citation type="submission" date="2015-04" db="EMBL/GenBank/DDBJ databases">
        <authorList>
            <person name="Syromyatnikov M.Y."/>
            <person name="Popov V.N."/>
        </authorList>
    </citation>
    <scope>NUCLEOTIDE SEQUENCE [LARGE SCALE GENOMIC DNA]</scope>
    <source>
        <strain evidence="1">WF-38-12</strain>
    </source>
</reference>
<accession>A0A0U1LMN5</accession>
<dbReference type="Proteomes" id="UP000054383">
    <property type="component" value="Unassembled WGS sequence"/>
</dbReference>
<protein>
    <submittedName>
        <fullName evidence="1">Uncharacterized protein</fullName>
    </submittedName>
</protein>
<keyword evidence="2" id="KW-1185">Reference proteome</keyword>
<dbReference type="EMBL" id="CVMT01000001">
    <property type="protein sequence ID" value="CRG84348.1"/>
    <property type="molecule type" value="Genomic_DNA"/>
</dbReference>
<gene>
    <name evidence="1" type="ORF">PISL3812_01645</name>
</gene>
<evidence type="ECO:0000313" key="1">
    <source>
        <dbReference type="EMBL" id="CRG84348.1"/>
    </source>
</evidence>
<dbReference type="OrthoDB" id="5421702at2759"/>
<sequence>MFMLNRLNMAAFKMSAHKYTHFTLPFYSYHLPPSIFLRYKSKPIYLPTTKIRETMDMENYYILDEMPAETASIHDPEWPAITEDASLEVSAVSSSQKRIMDVESTGEKLLFDEFVDTGTLEKSLTVKNLSAIESNSQKRPSPNKEETADKSFHHENIFGQKIQARSNTPAADSMFYIVSTLGRKPSDKLWDPKARNKNQSLRYQTLLREAQKWVDPVVYMGNQKKLKGLRGNNLRDAIRHQVRKMYLPTGTWVHDEDRHEIVKDFRCSKFRVYKGFAYRNRHRWTEPYTKMLKKPRRKKSLKKEKLTMRETECSPLHWSSTPETEPMAANLEAQPFFQTSRSAVGKGICKCFWWKKLDSPNEAFFEASENNTESTLAINVNQGDSAEDMSIDTMVVTGNALNIVQEAHRDDALIDVDALERKQSDAVRPSYWACIWPGLTGMVERFFGRMAGSQELYAADIYHLTTDLNDESGWETPRYWDI</sequence>
<evidence type="ECO:0000313" key="2">
    <source>
        <dbReference type="Proteomes" id="UP000054383"/>
    </source>
</evidence>